<dbReference type="AlphaFoldDB" id="A0A3M7BM71"/>
<dbReference type="Proteomes" id="UP000270230">
    <property type="component" value="Unassembled WGS sequence"/>
</dbReference>
<proteinExistence type="predicted"/>
<feature type="compositionally biased region" description="Polar residues" evidence="1">
    <location>
        <begin position="22"/>
        <end position="35"/>
    </location>
</feature>
<organism evidence="3 4">
    <name type="scientific">Hortaea werneckii</name>
    <name type="common">Black yeast</name>
    <name type="synonym">Cladosporium werneckii</name>
    <dbReference type="NCBI Taxonomy" id="91943"/>
    <lineage>
        <taxon>Eukaryota</taxon>
        <taxon>Fungi</taxon>
        <taxon>Dikarya</taxon>
        <taxon>Ascomycota</taxon>
        <taxon>Pezizomycotina</taxon>
        <taxon>Dothideomycetes</taxon>
        <taxon>Dothideomycetidae</taxon>
        <taxon>Mycosphaerellales</taxon>
        <taxon>Teratosphaeriaceae</taxon>
        <taxon>Hortaea</taxon>
    </lineage>
</organism>
<comment type="caution">
    <text evidence="3">The sequence shown here is derived from an EMBL/GenBank/DDBJ whole genome shotgun (WGS) entry which is preliminary data.</text>
</comment>
<dbReference type="InterPro" id="IPR000719">
    <property type="entry name" value="Prot_kinase_dom"/>
</dbReference>
<dbReference type="GO" id="GO:0004672">
    <property type="term" value="F:protein kinase activity"/>
    <property type="evidence" value="ECO:0007669"/>
    <property type="project" value="InterPro"/>
</dbReference>
<feature type="region of interest" description="Disordered" evidence="1">
    <location>
        <begin position="1"/>
        <end position="42"/>
    </location>
</feature>
<dbReference type="InterPro" id="IPR011009">
    <property type="entry name" value="Kinase-like_dom_sf"/>
</dbReference>
<evidence type="ECO:0000313" key="4">
    <source>
        <dbReference type="Proteomes" id="UP000270230"/>
    </source>
</evidence>
<dbReference type="EMBL" id="QWIN01001453">
    <property type="protein sequence ID" value="RMY40851.1"/>
    <property type="molecule type" value="Genomic_DNA"/>
</dbReference>
<dbReference type="SUPFAM" id="SSF56112">
    <property type="entry name" value="Protein kinase-like (PK-like)"/>
    <property type="match status" value="1"/>
</dbReference>
<dbReference type="PROSITE" id="PS50011">
    <property type="entry name" value="PROTEIN_KINASE_DOM"/>
    <property type="match status" value="1"/>
</dbReference>
<dbReference type="PROSITE" id="PS00108">
    <property type="entry name" value="PROTEIN_KINASE_ST"/>
    <property type="match status" value="1"/>
</dbReference>
<feature type="domain" description="Protein kinase" evidence="2">
    <location>
        <begin position="169"/>
        <end position="508"/>
    </location>
</feature>
<evidence type="ECO:0000313" key="3">
    <source>
        <dbReference type="EMBL" id="RMY40851.1"/>
    </source>
</evidence>
<evidence type="ECO:0000256" key="1">
    <source>
        <dbReference type="SAM" id="MobiDB-lite"/>
    </source>
</evidence>
<gene>
    <name evidence="3" type="ORF">D0865_12447</name>
</gene>
<sequence>MIAATRATARQSKPFPIDLSASEPSTSKSYGSEDMQSPRDSIRRAWRHCAQRPSKVGKTNGVPGATATRLVVLLELGSELKPLHGTREVVPTSRAEGTVAEQETLHSPKSDKFVLLIGILSGFQFLRLHYAYQAALQAKYVPTDFGNALPDFNLTNDQLRARHDLIATRPEWKRLGGGCEGATFVHGTHVIKTFNSGKLPRNCMPVEQGGFWTAVGDHWEQTRWPPEIPASILLAGQEDSSKESTGLVPVTDFFLAETEADVGVRWHLVSRLASGGNLYNLARRLRQGISEEPQFRAVDEAFRPAFHSILETLRNVHEHGLCHDDVKPDNIFIGEDDSQWYLGDLGNIRHVEHPYHGSRIWQLNDQVPDCRANDVLRAVKTYLTLLRLAADDATEFDVALFEGKEPWSRLYWMARQADISLSASRMQDWSQNLEPALAPPHYLSKYTTTPLGMWNPFALLWNGKKGVFRKAADEVLAMRLGEKWARVFALTDWFGVPIAPCPSYESAN</sequence>
<dbReference type="Gene3D" id="1.10.510.10">
    <property type="entry name" value="Transferase(Phosphotransferase) domain 1"/>
    <property type="match status" value="1"/>
</dbReference>
<protein>
    <recommendedName>
        <fullName evidence="2">Protein kinase domain-containing protein</fullName>
    </recommendedName>
</protein>
<reference evidence="3 4" key="1">
    <citation type="journal article" date="2018" name="BMC Genomics">
        <title>Genomic evidence for intraspecific hybridization in a clonal and extremely halotolerant yeast.</title>
        <authorList>
            <person name="Gostincar C."/>
            <person name="Stajich J.E."/>
            <person name="Zupancic J."/>
            <person name="Zalar P."/>
            <person name="Gunde-Cimerman N."/>
        </authorList>
    </citation>
    <scope>NUCLEOTIDE SEQUENCE [LARGE SCALE GENOMIC DNA]</scope>
    <source>
        <strain evidence="3 4">EXF-151</strain>
    </source>
</reference>
<dbReference type="InterPro" id="IPR008271">
    <property type="entry name" value="Ser/Thr_kinase_AS"/>
</dbReference>
<name>A0A3M7BM71_HORWE</name>
<accession>A0A3M7BM71</accession>
<evidence type="ECO:0000259" key="2">
    <source>
        <dbReference type="PROSITE" id="PS50011"/>
    </source>
</evidence>
<dbReference type="OrthoDB" id="5337378at2759"/>
<dbReference type="GO" id="GO:0005524">
    <property type="term" value="F:ATP binding"/>
    <property type="evidence" value="ECO:0007669"/>
    <property type="project" value="InterPro"/>
</dbReference>